<dbReference type="EMBL" id="HBIZ01006006">
    <property type="protein sequence ID" value="CAE0750848.1"/>
    <property type="molecule type" value="Transcribed_RNA"/>
</dbReference>
<evidence type="ECO:0000259" key="2">
    <source>
        <dbReference type="Pfam" id="PF01738"/>
    </source>
</evidence>
<dbReference type="PANTHER" id="PTHR17630:SF44">
    <property type="entry name" value="PROTEIN AIM2"/>
    <property type="match status" value="1"/>
</dbReference>
<sequence>MASCCPDGSAPAAPESENEKLGEMLRIEDTEGDMDCYYVRPAVPSKFAILFFYDIYGISGGRAKEMCDTLASHGFHVAMPDIFFGSSLEAHGGFGEPAAVEWLKSKSESAKLLRQSQAAVAKLKERGAQVIAGVGFCWGAYPVVKCSAAGIVSACVSFHPSLKIGNMFFGEQEADLAAAVKGPQCYLPAGNDPPMYTDGTIEKAVTDKAGQPCVVKNFPEMKHGFVLRGDVSDPAVSRDVNAAIETAVAFLKEHM</sequence>
<dbReference type="InterPro" id="IPR002925">
    <property type="entry name" value="Dienelactn_hydro"/>
</dbReference>
<dbReference type="Pfam" id="PF01738">
    <property type="entry name" value="DLH"/>
    <property type="match status" value="1"/>
</dbReference>
<feature type="domain" description="Dienelactone hydrolase" evidence="2">
    <location>
        <begin position="34"/>
        <end position="254"/>
    </location>
</feature>
<name>A0A7S4B1J2_CHRCT</name>
<gene>
    <name evidence="3" type="ORF">PCAR00345_LOCUS3433</name>
</gene>
<dbReference type="PANTHER" id="PTHR17630">
    <property type="entry name" value="DIENELACTONE HYDROLASE"/>
    <property type="match status" value="1"/>
</dbReference>
<proteinExistence type="predicted"/>
<dbReference type="AlphaFoldDB" id="A0A7S4B1J2"/>
<evidence type="ECO:0000256" key="1">
    <source>
        <dbReference type="SAM" id="MobiDB-lite"/>
    </source>
</evidence>
<evidence type="ECO:0000313" key="3">
    <source>
        <dbReference type="EMBL" id="CAE0750848.1"/>
    </source>
</evidence>
<dbReference type="InterPro" id="IPR029058">
    <property type="entry name" value="AB_hydrolase_fold"/>
</dbReference>
<dbReference type="Gene3D" id="3.40.50.1820">
    <property type="entry name" value="alpha/beta hydrolase"/>
    <property type="match status" value="1"/>
</dbReference>
<reference evidence="3" key="1">
    <citation type="submission" date="2021-01" db="EMBL/GenBank/DDBJ databases">
        <authorList>
            <person name="Corre E."/>
            <person name="Pelletier E."/>
            <person name="Niang G."/>
            <person name="Scheremetjew M."/>
            <person name="Finn R."/>
            <person name="Kale V."/>
            <person name="Holt S."/>
            <person name="Cochrane G."/>
            <person name="Meng A."/>
            <person name="Brown T."/>
            <person name="Cohen L."/>
        </authorList>
    </citation>
    <scope>NUCLEOTIDE SEQUENCE</scope>
    <source>
        <strain evidence="3">CCMP645</strain>
    </source>
</reference>
<accession>A0A7S4B1J2</accession>
<dbReference type="SUPFAM" id="SSF53474">
    <property type="entry name" value="alpha/beta-Hydrolases"/>
    <property type="match status" value="1"/>
</dbReference>
<feature type="region of interest" description="Disordered" evidence="1">
    <location>
        <begin position="1"/>
        <end position="20"/>
    </location>
</feature>
<dbReference type="GO" id="GO:0016787">
    <property type="term" value="F:hydrolase activity"/>
    <property type="evidence" value="ECO:0007669"/>
    <property type="project" value="InterPro"/>
</dbReference>
<organism evidence="3">
    <name type="scientific">Chrysotila carterae</name>
    <name type="common">Marine alga</name>
    <name type="synonym">Syracosphaera carterae</name>
    <dbReference type="NCBI Taxonomy" id="13221"/>
    <lineage>
        <taxon>Eukaryota</taxon>
        <taxon>Haptista</taxon>
        <taxon>Haptophyta</taxon>
        <taxon>Prymnesiophyceae</taxon>
        <taxon>Isochrysidales</taxon>
        <taxon>Isochrysidaceae</taxon>
        <taxon>Chrysotila</taxon>
    </lineage>
</organism>
<protein>
    <recommendedName>
        <fullName evidence="2">Dienelactone hydrolase domain-containing protein</fullName>
    </recommendedName>
</protein>